<evidence type="ECO:0000313" key="8">
    <source>
        <dbReference type="Proteomes" id="UP000228380"/>
    </source>
</evidence>
<dbReference type="Proteomes" id="UP000228380">
    <property type="component" value="Chromosome 6"/>
</dbReference>
<dbReference type="PANTHER" id="PTHR47794">
    <property type="entry name" value="VACUOLAR PROTEIN SORTING-ASSOCIATED PROTEIN 27"/>
    <property type="match status" value="1"/>
</dbReference>
<dbReference type="PROSITE" id="PS50178">
    <property type="entry name" value="ZF_FYVE"/>
    <property type="match status" value="1"/>
</dbReference>
<dbReference type="InterPro" id="IPR017455">
    <property type="entry name" value="Znf_FYVE-rel"/>
</dbReference>
<evidence type="ECO:0000313" key="9">
    <source>
        <dbReference type="RefSeq" id="XP_008783494.3"/>
    </source>
</evidence>
<evidence type="ECO:0000256" key="1">
    <source>
        <dbReference type="ARBA" id="ARBA00022723"/>
    </source>
</evidence>
<keyword evidence="1" id="KW-0479">Metal-binding</keyword>
<dbReference type="PROSITE" id="PS50088">
    <property type="entry name" value="ANK_REPEAT"/>
    <property type="match status" value="1"/>
</dbReference>
<gene>
    <name evidence="9" type="primary">LOC103702719</name>
</gene>
<dbReference type="InterPro" id="IPR036770">
    <property type="entry name" value="Ankyrin_rpt-contain_sf"/>
</dbReference>
<name>A0A8B7BQV9_PHODC</name>
<dbReference type="SUPFAM" id="SSF57903">
    <property type="entry name" value="FYVE/PHD zinc finger"/>
    <property type="match status" value="1"/>
</dbReference>
<feature type="region of interest" description="Disordered" evidence="6">
    <location>
        <begin position="1"/>
        <end position="23"/>
    </location>
</feature>
<dbReference type="GO" id="GO:0008270">
    <property type="term" value="F:zinc ion binding"/>
    <property type="evidence" value="ECO:0007669"/>
    <property type="project" value="UniProtKB-KW"/>
</dbReference>
<dbReference type="Gene3D" id="3.30.40.10">
    <property type="entry name" value="Zinc/RING finger domain, C3HC4 (zinc finger)"/>
    <property type="match status" value="1"/>
</dbReference>
<dbReference type="InterPro" id="IPR000306">
    <property type="entry name" value="Znf_FYVE"/>
</dbReference>
<dbReference type="SUPFAM" id="SSF48403">
    <property type="entry name" value="Ankyrin repeat"/>
    <property type="match status" value="1"/>
</dbReference>
<organism evidence="8 9">
    <name type="scientific">Phoenix dactylifera</name>
    <name type="common">Date palm</name>
    <dbReference type="NCBI Taxonomy" id="42345"/>
    <lineage>
        <taxon>Eukaryota</taxon>
        <taxon>Viridiplantae</taxon>
        <taxon>Streptophyta</taxon>
        <taxon>Embryophyta</taxon>
        <taxon>Tracheophyta</taxon>
        <taxon>Spermatophyta</taxon>
        <taxon>Magnoliopsida</taxon>
        <taxon>Liliopsida</taxon>
        <taxon>Arecaceae</taxon>
        <taxon>Coryphoideae</taxon>
        <taxon>Phoeniceae</taxon>
        <taxon>Phoenix</taxon>
    </lineage>
</organism>
<evidence type="ECO:0000256" key="2">
    <source>
        <dbReference type="ARBA" id="ARBA00022771"/>
    </source>
</evidence>
<dbReference type="PANTHER" id="PTHR47794:SF1">
    <property type="entry name" value="VACUOLAR PROTEIN SORTING-ASSOCIATED PROTEIN 27"/>
    <property type="match status" value="1"/>
</dbReference>
<evidence type="ECO:0000256" key="5">
    <source>
        <dbReference type="PROSITE-ProRule" id="PRU00091"/>
    </source>
</evidence>
<reference evidence="9" key="2">
    <citation type="submission" date="2025-08" db="UniProtKB">
        <authorList>
            <consortium name="RefSeq"/>
        </authorList>
    </citation>
    <scope>IDENTIFICATION</scope>
    <source>
        <tissue evidence="9">Young leaves</tissue>
    </source>
</reference>
<dbReference type="CDD" id="cd15760">
    <property type="entry name" value="FYVE_scVPS27p_like"/>
    <property type="match status" value="1"/>
</dbReference>
<dbReference type="OrthoDB" id="194358at2759"/>
<dbReference type="GO" id="GO:0043328">
    <property type="term" value="P:protein transport to vacuole involved in ubiquitin-dependent protein catabolic process via the multivesicular body sorting pathway"/>
    <property type="evidence" value="ECO:0007669"/>
    <property type="project" value="TreeGrafter"/>
</dbReference>
<dbReference type="InterPro" id="IPR013083">
    <property type="entry name" value="Znf_RING/FYVE/PHD"/>
</dbReference>
<feature type="region of interest" description="Disordered" evidence="6">
    <location>
        <begin position="208"/>
        <end position="259"/>
    </location>
</feature>
<evidence type="ECO:0000259" key="7">
    <source>
        <dbReference type="PROSITE" id="PS50178"/>
    </source>
</evidence>
<feature type="region of interest" description="Disordered" evidence="6">
    <location>
        <begin position="63"/>
        <end position="84"/>
    </location>
</feature>
<accession>A0A8B7BQV9</accession>
<dbReference type="GO" id="GO:0043130">
    <property type="term" value="F:ubiquitin binding"/>
    <property type="evidence" value="ECO:0007669"/>
    <property type="project" value="TreeGrafter"/>
</dbReference>
<keyword evidence="4" id="KW-0040">ANK repeat</keyword>
<dbReference type="InterPro" id="IPR002110">
    <property type="entry name" value="Ankyrin_rpt"/>
</dbReference>
<dbReference type="GO" id="GO:0033565">
    <property type="term" value="C:ESCRT-0 complex"/>
    <property type="evidence" value="ECO:0007669"/>
    <property type="project" value="TreeGrafter"/>
</dbReference>
<keyword evidence="8" id="KW-1185">Reference proteome</keyword>
<keyword evidence="3" id="KW-0862">Zinc</keyword>
<reference evidence="8" key="1">
    <citation type="journal article" date="2019" name="Nat. Commun.">
        <title>Genome-wide association mapping of date palm fruit traits.</title>
        <authorList>
            <person name="Hazzouri K.M."/>
            <person name="Gros-Balthazard M."/>
            <person name="Flowers J.M."/>
            <person name="Copetti D."/>
            <person name="Lemansour A."/>
            <person name="Lebrun M."/>
            <person name="Masmoudi K."/>
            <person name="Ferrand S."/>
            <person name="Dhar M.I."/>
            <person name="Fresquez Z.A."/>
            <person name="Rosas U."/>
            <person name="Zhang J."/>
            <person name="Talag J."/>
            <person name="Lee S."/>
            <person name="Kudrna D."/>
            <person name="Powell R.F."/>
            <person name="Leitch I.J."/>
            <person name="Krueger R.R."/>
            <person name="Wing R.A."/>
            <person name="Amiri K.M.A."/>
            <person name="Purugganan M.D."/>
        </authorList>
    </citation>
    <scope>NUCLEOTIDE SEQUENCE [LARGE SCALE GENOMIC DNA]</scope>
    <source>
        <strain evidence="8">cv. Khalas</strain>
    </source>
</reference>
<dbReference type="Pfam" id="PF01363">
    <property type="entry name" value="FYVE"/>
    <property type="match status" value="1"/>
</dbReference>
<dbReference type="PROSITE" id="PS50297">
    <property type="entry name" value="ANK_REP_REGION"/>
    <property type="match status" value="1"/>
</dbReference>
<protein>
    <submittedName>
        <fullName evidence="9">Uncharacterized protein LOC103702719 isoform X1</fullName>
    </submittedName>
</protein>
<evidence type="ECO:0000256" key="3">
    <source>
        <dbReference type="ARBA" id="ARBA00022833"/>
    </source>
</evidence>
<dbReference type="Gene3D" id="1.25.40.20">
    <property type="entry name" value="Ankyrin repeat-containing domain"/>
    <property type="match status" value="1"/>
</dbReference>
<feature type="domain" description="FYVE-type" evidence="7">
    <location>
        <begin position="82"/>
        <end position="142"/>
    </location>
</feature>
<dbReference type="RefSeq" id="XP_008783494.3">
    <property type="nucleotide sequence ID" value="XM_008785272.4"/>
</dbReference>
<evidence type="ECO:0000256" key="4">
    <source>
        <dbReference type="PROSITE-ProRule" id="PRU00023"/>
    </source>
</evidence>
<keyword evidence="2 5" id="KW-0863">Zinc-finger</keyword>
<dbReference type="GeneID" id="103702719"/>
<dbReference type="AlphaFoldDB" id="A0A8B7BQV9"/>
<feature type="compositionally biased region" description="Low complexity" evidence="6">
    <location>
        <begin position="234"/>
        <end position="256"/>
    </location>
</feature>
<dbReference type="GO" id="GO:0006623">
    <property type="term" value="P:protein targeting to vacuole"/>
    <property type="evidence" value="ECO:0007669"/>
    <property type="project" value="TreeGrafter"/>
</dbReference>
<feature type="repeat" description="ANK" evidence="4">
    <location>
        <begin position="306"/>
        <end position="338"/>
    </location>
</feature>
<feature type="compositionally biased region" description="Polar residues" evidence="6">
    <location>
        <begin position="212"/>
        <end position="221"/>
    </location>
</feature>
<dbReference type="SMART" id="SM00064">
    <property type="entry name" value="FYVE"/>
    <property type="match status" value="1"/>
</dbReference>
<dbReference type="KEGG" id="pda:103702719"/>
<dbReference type="InterPro" id="IPR011011">
    <property type="entry name" value="Znf_FYVE_PHD"/>
</dbReference>
<proteinExistence type="predicted"/>
<feature type="compositionally biased region" description="Polar residues" evidence="6">
    <location>
        <begin position="1"/>
        <end position="17"/>
    </location>
</feature>
<evidence type="ECO:0000256" key="6">
    <source>
        <dbReference type="SAM" id="MobiDB-lite"/>
    </source>
</evidence>
<dbReference type="Pfam" id="PF12796">
    <property type="entry name" value="Ank_2"/>
    <property type="match status" value="1"/>
</dbReference>
<dbReference type="GO" id="GO:0032266">
    <property type="term" value="F:phosphatidylinositol-3-phosphate binding"/>
    <property type="evidence" value="ECO:0007669"/>
    <property type="project" value="TreeGrafter"/>
</dbReference>
<sequence length="374" mass="40729">MGTSKWTADHQPSASIRSDNKNDRYQPISPHPIFFFFFPFSLSQVQSLLVLVVLPVLNLSTVGSEGREGDRTGSMSETPPPFQEAPRCDVCHCSFTTFRRRHHCRCCGRTLCHEHSSNQMALPQFGLYTNVRVCYDCFNKTSWSGKDDKQTSQSATAAATDAFSRLQVNEDTVSIAKSTSGDPTIGVPECKCGMPLCICEVPTPDPAPLPMKNSTVSTLRSNPRPKKALNTQQSVESVPKKLPSSSSSNQSSFFNLGQASNGSLDKGHADYDVSGEGLREAIKNSDATAVKNLLSKGVDANYCDKQGLSLLHLAALFNQTEIAFILMDHGASMECKNAQGETPLDCAPTMLQYKMREKMQALASNKQAGGDIVN</sequence>